<dbReference type="Proteomes" id="UP001054945">
    <property type="component" value="Unassembled WGS sequence"/>
</dbReference>
<sequence>MGSRFVPNNHNQNQIESFCVLQDWARFLHVHMHGVFLLSSRKKEGMCELSNAYLGSDTMDLMNIKSHGPDLHKSPRISDIFKINVRLVSHRVNDFNRVTQEDYRCPKVKGSMTLSCTPSHHRPMSLAKKLTISMCLPLFQPLVLR</sequence>
<gene>
    <name evidence="1" type="ORF">CEXT_737991</name>
</gene>
<organism evidence="1 2">
    <name type="scientific">Caerostris extrusa</name>
    <name type="common">Bark spider</name>
    <name type="synonym">Caerostris bankana</name>
    <dbReference type="NCBI Taxonomy" id="172846"/>
    <lineage>
        <taxon>Eukaryota</taxon>
        <taxon>Metazoa</taxon>
        <taxon>Ecdysozoa</taxon>
        <taxon>Arthropoda</taxon>
        <taxon>Chelicerata</taxon>
        <taxon>Arachnida</taxon>
        <taxon>Araneae</taxon>
        <taxon>Araneomorphae</taxon>
        <taxon>Entelegynae</taxon>
        <taxon>Araneoidea</taxon>
        <taxon>Araneidae</taxon>
        <taxon>Caerostris</taxon>
    </lineage>
</organism>
<dbReference type="AlphaFoldDB" id="A0AAV4XCZ0"/>
<evidence type="ECO:0000313" key="2">
    <source>
        <dbReference type="Proteomes" id="UP001054945"/>
    </source>
</evidence>
<name>A0AAV4XCZ0_CAEEX</name>
<evidence type="ECO:0000313" key="1">
    <source>
        <dbReference type="EMBL" id="GIY92303.1"/>
    </source>
</evidence>
<protein>
    <submittedName>
        <fullName evidence="1">Uncharacterized protein</fullName>
    </submittedName>
</protein>
<dbReference type="EMBL" id="BPLR01017518">
    <property type="protein sequence ID" value="GIY92303.1"/>
    <property type="molecule type" value="Genomic_DNA"/>
</dbReference>
<comment type="caution">
    <text evidence="1">The sequence shown here is derived from an EMBL/GenBank/DDBJ whole genome shotgun (WGS) entry which is preliminary data.</text>
</comment>
<proteinExistence type="predicted"/>
<keyword evidence="2" id="KW-1185">Reference proteome</keyword>
<accession>A0AAV4XCZ0</accession>
<reference evidence="1 2" key="1">
    <citation type="submission" date="2021-06" db="EMBL/GenBank/DDBJ databases">
        <title>Caerostris extrusa draft genome.</title>
        <authorList>
            <person name="Kono N."/>
            <person name="Arakawa K."/>
        </authorList>
    </citation>
    <scope>NUCLEOTIDE SEQUENCE [LARGE SCALE GENOMIC DNA]</scope>
</reference>